<comment type="caution">
    <text evidence="1">The sequence shown here is derived from an EMBL/GenBank/DDBJ whole genome shotgun (WGS) entry which is preliminary data.</text>
</comment>
<accession>A0A9J5Y7K2</accession>
<reference evidence="1 2" key="1">
    <citation type="submission" date="2020-09" db="EMBL/GenBank/DDBJ databases">
        <title>De no assembly of potato wild relative species, Solanum commersonii.</title>
        <authorList>
            <person name="Cho K."/>
        </authorList>
    </citation>
    <scope>NUCLEOTIDE SEQUENCE [LARGE SCALE GENOMIC DNA]</scope>
    <source>
        <strain evidence="1">LZ3.2</strain>
        <tissue evidence="1">Leaf</tissue>
    </source>
</reference>
<dbReference type="AlphaFoldDB" id="A0A9J5Y7K2"/>
<keyword evidence="2" id="KW-1185">Reference proteome</keyword>
<dbReference type="EMBL" id="JACXVP010000007">
    <property type="protein sequence ID" value="KAG5595552.1"/>
    <property type="molecule type" value="Genomic_DNA"/>
</dbReference>
<dbReference type="Proteomes" id="UP000824120">
    <property type="component" value="Chromosome 7"/>
</dbReference>
<organism evidence="1 2">
    <name type="scientific">Solanum commersonii</name>
    <name type="common">Commerson's wild potato</name>
    <name type="synonym">Commerson's nightshade</name>
    <dbReference type="NCBI Taxonomy" id="4109"/>
    <lineage>
        <taxon>Eukaryota</taxon>
        <taxon>Viridiplantae</taxon>
        <taxon>Streptophyta</taxon>
        <taxon>Embryophyta</taxon>
        <taxon>Tracheophyta</taxon>
        <taxon>Spermatophyta</taxon>
        <taxon>Magnoliopsida</taxon>
        <taxon>eudicotyledons</taxon>
        <taxon>Gunneridae</taxon>
        <taxon>Pentapetalae</taxon>
        <taxon>asterids</taxon>
        <taxon>lamiids</taxon>
        <taxon>Solanales</taxon>
        <taxon>Solanaceae</taxon>
        <taxon>Solanoideae</taxon>
        <taxon>Solaneae</taxon>
        <taxon>Solanum</taxon>
    </lineage>
</organism>
<evidence type="ECO:0000313" key="1">
    <source>
        <dbReference type="EMBL" id="KAG5595552.1"/>
    </source>
</evidence>
<proteinExistence type="predicted"/>
<name>A0A9J5Y7K2_SOLCO</name>
<evidence type="ECO:0000313" key="2">
    <source>
        <dbReference type="Proteomes" id="UP000824120"/>
    </source>
</evidence>
<gene>
    <name evidence="1" type="ORF">H5410_036784</name>
</gene>
<sequence>MLLLRMRRKTRRNFKKNITHIPISFVSPSFQILCSYIQFKQHRQILYQASSGLEGERGIHLGKS</sequence>
<protein>
    <submittedName>
        <fullName evidence="1">Uncharacterized protein</fullName>
    </submittedName>
</protein>